<dbReference type="Proteomes" id="UP000694412">
    <property type="component" value="Chromosome 14"/>
</dbReference>
<reference evidence="15" key="2">
    <citation type="submission" date="2025-08" db="UniProtKB">
        <authorList>
            <consortium name="Ensembl"/>
        </authorList>
    </citation>
    <scope>IDENTIFICATION</scope>
</reference>
<dbReference type="SUPFAM" id="SSF49265">
    <property type="entry name" value="Fibronectin type III"/>
    <property type="match status" value="2"/>
</dbReference>
<evidence type="ECO:0000256" key="12">
    <source>
        <dbReference type="ARBA" id="ARBA00025115"/>
    </source>
</evidence>
<dbReference type="GeneTree" id="ENSGT00510000049182"/>
<dbReference type="InterPro" id="IPR036116">
    <property type="entry name" value="FN3_sf"/>
</dbReference>
<protein>
    <recommendedName>
        <fullName evidence="3">Interleukin-4 receptor subunit alpha</fullName>
    </recommendedName>
</protein>
<dbReference type="GeneID" id="107320714"/>
<dbReference type="AlphaFoldDB" id="A0A8C2YAC0"/>
<feature type="region of interest" description="Disordered" evidence="13">
    <location>
        <begin position="1"/>
        <end position="22"/>
    </location>
</feature>
<keyword evidence="11" id="KW-0325">Glycoprotein</keyword>
<dbReference type="CTD" id="3566"/>
<comment type="subcellular location">
    <subcellularLocation>
        <location evidence="1">Membrane</location>
        <topology evidence="1">Single-pass type I membrane protein</topology>
    </subcellularLocation>
</comment>
<keyword evidence="7" id="KW-1133">Transmembrane helix</keyword>
<organism evidence="15 16">
    <name type="scientific">Coturnix japonica</name>
    <name type="common">Japanese quail</name>
    <name type="synonym">Coturnix coturnix japonica</name>
    <dbReference type="NCBI Taxonomy" id="93934"/>
    <lineage>
        <taxon>Eukaryota</taxon>
        <taxon>Metazoa</taxon>
        <taxon>Chordata</taxon>
        <taxon>Craniata</taxon>
        <taxon>Vertebrata</taxon>
        <taxon>Euteleostomi</taxon>
        <taxon>Archelosauria</taxon>
        <taxon>Archosauria</taxon>
        <taxon>Dinosauria</taxon>
        <taxon>Saurischia</taxon>
        <taxon>Theropoda</taxon>
        <taxon>Coelurosauria</taxon>
        <taxon>Aves</taxon>
        <taxon>Neognathae</taxon>
        <taxon>Galloanserae</taxon>
        <taxon>Galliformes</taxon>
        <taxon>Phasianidae</taxon>
        <taxon>Perdicinae</taxon>
        <taxon>Coturnix</taxon>
    </lineage>
</organism>
<dbReference type="GO" id="GO:0009897">
    <property type="term" value="C:external side of plasma membrane"/>
    <property type="evidence" value="ECO:0007669"/>
    <property type="project" value="TreeGrafter"/>
</dbReference>
<proteinExistence type="inferred from homology"/>
<dbReference type="CDD" id="cd00063">
    <property type="entry name" value="FN3"/>
    <property type="match status" value="1"/>
</dbReference>
<evidence type="ECO:0000313" key="15">
    <source>
        <dbReference type="Ensembl" id="ENSCJPP00005012012.1"/>
    </source>
</evidence>
<evidence type="ECO:0000259" key="14">
    <source>
        <dbReference type="PROSITE" id="PS50853"/>
    </source>
</evidence>
<keyword evidence="9" id="KW-1015">Disulfide bond</keyword>
<feature type="region of interest" description="Disordered" evidence="13">
    <location>
        <begin position="621"/>
        <end position="695"/>
    </location>
</feature>
<evidence type="ECO:0000256" key="4">
    <source>
        <dbReference type="ARBA" id="ARBA00022553"/>
    </source>
</evidence>
<keyword evidence="5" id="KW-0812">Transmembrane</keyword>
<feature type="compositionally biased region" description="Polar residues" evidence="13">
    <location>
        <begin position="661"/>
        <end position="674"/>
    </location>
</feature>
<keyword evidence="16" id="KW-1185">Reference proteome</keyword>
<gene>
    <name evidence="15" type="primary">IL4R</name>
</gene>
<comment type="similarity">
    <text evidence="2">Belongs to the type I cytokine receptor family. Type 4 subfamily.</text>
</comment>
<dbReference type="InterPro" id="IPR013783">
    <property type="entry name" value="Ig-like_fold"/>
</dbReference>
<dbReference type="GO" id="GO:0002532">
    <property type="term" value="P:production of molecular mediator involved in inflammatory response"/>
    <property type="evidence" value="ECO:0007669"/>
    <property type="project" value="InterPro"/>
</dbReference>
<name>A0A8C2YAC0_COTJA</name>
<evidence type="ECO:0000256" key="3">
    <source>
        <dbReference type="ARBA" id="ARBA00018975"/>
    </source>
</evidence>
<keyword evidence="8" id="KW-0472">Membrane</keyword>
<dbReference type="OrthoDB" id="8962741at2759"/>
<feature type="domain" description="Fibronectin type-III" evidence="14">
    <location>
        <begin position="309"/>
        <end position="416"/>
    </location>
</feature>
<evidence type="ECO:0000256" key="7">
    <source>
        <dbReference type="ARBA" id="ARBA00022989"/>
    </source>
</evidence>
<dbReference type="InterPro" id="IPR015319">
    <property type="entry name" value="IL-4_rcpt-alpha_N"/>
</dbReference>
<keyword evidence="6" id="KW-0732">Signal</keyword>
<dbReference type="GO" id="GO:0004896">
    <property type="term" value="F:cytokine receptor activity"/>
    <property type="evidence" value="ECO:0007669"/>
    <property type="project" value="InterPro"/>
</dbReference>
<evidence type="ECO:0000256" key="6">
    <source>
        <dbReference type="ARBA" id="ARBA00022729"/>
    </source>
</evidence>
<comment type="function">
    <text evidence="12">Receptor for both interleukin 4 and interleukin 13. Couples to the JAK1/2/3-STAT6 pathway. The IL4 response is involved in promoting Th2 differentiation. The IL4/IL13 responses are involved in regulating IgE production and, chemokine and mucus production at sites of allergic inflammation. In certain cell types, can signal through activation of insulin receptor substrates, IRS1/IRS2.</text>
</comment>
<dbReference type="PANTHER" id="PTHR23037:SF32">
    <property type="entry name" value="INTERLEUKIN-4 RECEPTOR SUBUNIT ALPHA"/>
    <property type="match status" value="1"/>
</dbReference>
<reference evidence="15" key="3">
    <citation type="submission" date="2025-09" db="UniProtKB">
        <authorList>
            <consortium name="Ensembl"/>
        </authorList>
    </citation>
    <scope>IDENTIFICATION</scope>
</reference>
<evidence type="ECO:0000256" key="10">
    <source>
        <dbReference type="ARBA" id="ARBA00023170"/>
    </source>
</evidence>
<dbReference type="PANTHER" id="PTHR23037">
    <property type="entry name" value="CYTOKINE RECEPTOR"/>
    <property type="match status" value="1"/>
</dbReference>
<dbReference type="InterPro" id="IPR003531">
    <property type="entry name" value="Hempt_rcpt_S_F1_CS"/>
</dbReference>
<keyword evidence="4" id="KW-0597">Phosphoprotein</keyword>
<dbReference type="PROSITE" id="PS01355">
    <property type="entry name" value="HEMATOPO_REC_S_F1"/>
    <property type="match status" value="1"/>
</dbReference>
<sequence length="1100" mass="120764">MNKPAPCSVQRLQVGHEGQQEGGDEWQQEGLCLLVLPRRSAQLSPLPPAIDPLSDLRGLLRSAVMAPPCGRDGLCGAGAVRELSGGAGRGPAPPGGGSRVGWWGVEIRFGFGLAGFLRGGLRPCRAAGPVRSPSLRAGTRRYPSWGGGSAVGAARDGGVGAAPRSPVGPRCVISAQLALLSSVKMMPRFPALHTLWILLFSYATVEVMAAEHMQEFACFTDYTKKLVCHWKVPTQLNCSKEFLLYYRKEYFPPEQVCVPENGEERFMCTCTIYPDYFVSGLTYKLALQFNGTSMWNSSVTPAQVVKPRAPKNLIVEKAENGNFNLSWEENYAASSMLFGQPVIYEVKYWSKQHPEEVTVTSINYQAKSFEITASSLQRGYDYIVSIRCNYTDYPAYWSDWSDGVEFHYDYQVTLEDILHMAVPVSCILIMAVAVICYFCFTKVKKEWWDQIPNPAKSHLVVKNVKFSVLSYIDDMKFPFYDSKQSQMGKQISCKNCLAQSLSSLNFKEKDNIKNTEKSCSCCSKPGEWFPKGINAVLTPETVLVEESVEICEPLTDIDAEDQEKTSDQITAFEPGECSLSTLREHTEHNDALADMFMELLADEKSIQGDKDPDIVTSETFQKLEPENPSQKNPEESAVQSQKSPGISHGVSPFTEAFQDEYNGSTTSRRSVQSEESFESGYRSSSTNSASLDARDSPCKLQQSLLPCSSESQHDSSVLIWESLNKPAFDRISSPAYKNFDTLISPSVEPCGSAYKSFHAVMSPSVEPCGSAYKSVDTLTSPSVEPCGSGYKSFDALMSPSVEPCGSAYKSVDTLTSPSVEPCGSGYKSFDALMSQSVTNSSLNMHFENMCLLPSFTQSSEAHADDGVSAFLPEEEIHKQAVYQNLQKEDRVLSCPTGPQPSGYKPFDAAVKCSAAHFDSSSEVISKSLYEPLVHLLYNSLEETVSGNVTHEPDQKVDECLTVRDFDSGVAPGVGSSEKVTCTSGDLRMFGNTEEDKEVANRRCSSAANLLEESLDGIGLTLKTAEEPLELLVSDKLSAALCVDNPHLSDFHTTHSESSGLAPAVKKRPSELLRVNNRKNEKKVELLQAHAQEDSCYMKVA</sequence>
<evidence type="ECO:0000256" key="11">
    <source>
        <dbReference type="ARBA" id="ARBA00023180"/>
    </source>
</evidence>
<feature type="compositionally biased region" description="Polar residues" evidence="13">
    <location>
        <begin position="681"/>
        <end position="690"/>
    </location>
</feature>
<dbReference type="RefSeq" id="XP_015732366.1">
    <property type="nucleotide sequence ID" value="XM_015876880.2"/>
</dbReference>
<evidence type="ECO:0000256" key="1">
    <source>
        <dbReference type="ARBA" id="ARBA00004479"/>
    </source>
</evidence>
<reference evidence="15" key="1">
    <citation type="submission" date="2015-11" db="EMBL/GenBank/DDBJ databases">
        <authorList>
            <consortium name="International Coturnix japonica Genome Analysis Consortium"/>
            <person name="Warren W."/>
            <person name="Burt D.W."/>
            <person name="Antin P.B."/>
            <person name="Lanford R."/>
            <person name="Gros J."/>
            <person name="Wilson R.K."/>
        </authorList>
    </citation>
    <scope>NUCLEOTIDE SEQUENCE [LARGE SCALE GENOMIC DNA]</scope>
</reference>
<dbReference type="InterPro" id="IPR003961">
    <property type="entry name" value="FN3_dom"/>
</dbReference>
<evidence type="ECO:0000256" key="8">
    <source>
        <dbReference type="ARBA" id="ARBA00023136"/>
    </source>
</evidence>
<dbReference type="PROSITE" id="PS50853">
    <property type="entry name" value="FN3"/>
    <property type="match status" value="1"/>
</dbReference>
<evidence type="ECO:0000256" key="2">
    <source>
        <dbReference type="ARBA" id="ARBA00008280"/>
    </source>
</evidence>
<evidence type="ECO:0000256" key="5">
    <source>
        <dbReference type="ARBA" id="ARBA00022692"/>
    </source>
</evidence>
<feature type="compositionally biased region" description="Polar residues" evidence="13">
    <location>
        <begin position="627"/>
        <end position="644"/>
    </location>
</feature>
<evidence type="ECO:0000256" key="13">
    <source>
        <dbReference type="SAM" id="MobiDB-lite"/>
    </source>
</evidence>
<dbReference type="Pfam" id="PF09238">
    <property type="entry name" value="IL4Ra_N"/>
    <property type="match status" value="1"/>
</dbReference>
<keyword evidence="10" id="KW-0675">Receptor</keyword>
<evidence type="ECO:0000313" key="16">
    <source>
        <dbReference type="Proteomes" id="UP000694412"/>
    </source>
</evidence>
<accession>A0A8C2YAC0</accession>
<evidence type="ECO:0000256" key="9">
    <source>
        <dbReference type="ARBA" id="ARBA00023157"/>
    </source>
</evidence>
<dbReference type="Gene3D" id="2.60.40.10">
    <property type="entry name" value="Immunoglobulins"/>
    <property type="match status" value="2"/>
</dbReference>
<dbReference type="KEGG" id="cjo:107320714"/>
<dbReference type="Ensembl" id="ENSCJPT00005017470.1">
    <property type="protein sequence ID" value="ENSCJPP00005012012.1"/>
    <property type="gene ID" value="ENSCJPG00005010251.1"/>
</dbReference>